<dbReference type="Pfam" id="PF01609">
    <property type="entry name" value="DDE_Tnp_1"/>
    <property type="match status" value="1"/>
</dbReference>
<dbReference type="InterPro" id="IPR002559">
    <property type="entry name" value="Transposase_11"/>
</dbReference>
<feature type="domain" description="Transposase IS4-like" evidence="1">
    <location>
        <begin position="7"/>
        <end position="44"/>
    </location>
</feature>
<accession>A0ABX1D3H1</accession>
<gene>
    <name evidence="2" type="ORF">HC175_15005</name>
</gene>
<evidence type="ECO:0000259" key="1">
    <source>
        <dbReference type="Pfam" id="PF01609"/>
    </source>
</evidence>
<proteinExistence type="predicted"/>
<dbReference type="InterPro" id="IPR012337">
    <property type="entry name" value="RNaseH-like_sf"/>
</dbReference>
<evidence type="ECO:0000313" key="2">
    <source>
        <dbReference type="EMBL" id="NJW54224.1"/>
    </source>
</evidence>
<sequence>MGWSIYITTLPKNKAEANTIFSLYKLRWRIEIIFKSWKSNMGFD</sequence>
<reference evidence="2 3" key="1">
    <citation type="submission" date="2020-03" db="EMBL/GenBank/DDBJ databases">
        <title>Salinimicrobium sp. nov, isolated from SCS.</title>
        <authorList>
            <person name="Cao W.R."/>
        </authorList>
    </citation>
    <scope>NUCLEOTIDE SEQUENCE [LARGE SCALE GENOMIC DNA]</scope>
    <source>
        <strain evidence="3">J15B91</strain>
    </source>
</reference>
<evidence type="ECO:0000313" key="3">
    <source>
        <dbReference type="Proteomes" id="UP000703674"/>
    </source>
</evidence>
<dbReference type="Gene3D" id="3.90.350.10">
    <property type="entry name" value="Transposase Inhibitor Protein From Tn5, Chain A, domain 1"/>
    <property type="match status" value="1"/>
</dbReference>
<dbReference type="RefSeq" id="WP_168139311.1">
    <property type="nucleotide sequence ID" value="NZ_JAAVJR010000018.1"/>
</dbReference>
<keyword evidence="3" id="KW-1185">Reference proteome</keyword>
<protein>
    <submittedName>
        <fullName evidence="2">Transposase</fullName>
    </submittedName>
</protein>
<comment type="caution">
    <text evidence="2">The sequence shown here is derived from an EMBL/GenBank/DDBJ whole genome shotgun (WGS) entry which is preliminary data.</text>
</comment>
<dbReference type="SUPFAM" id="SSF53098">
    <property type="entry name" value="Ribonuclease H-like"/>
    <property type="match status" value="1"/>
</dbReference>
<dbReference type="Proteomes" id="UP000703674">
    <property type="component" value="Unassembled WGS sequence"/>
</dbReference>
<name>A0ABX1D3H1_9FLAO</name>
<dbReference type="EMBL" id="JAAVJR010000018">
    <property type="protein sequence ID" value="NJW54224.1"/>
    <property type="molecule type" value="Genomic_DNA"/>
</dbReference>
<organism evidence="2 3">
    <name type="scientific">Salinimicrobium oceani</name>
    <dbReference type="NCBI Taxonomy" id="2722702"/>
    <lineage>
        <taxon>Bacteria</taxon>
        <taxon>Pseudomonadati</taxon>
        <taxon>Bacteroidota</taxon>
        <taxon>Flavobacteriia</taxon>
        <taxon>Flavobacteriales</taxon>
        <taxon>Flavobacteriaceae</taxon>
        <taxon>Salinimicrobium</taxon>
    </lineage>
</organism>